<dbReference type="RefSeq" id="WP_229688348.1">
    <property type="nucleotide sequence ID" value="NZ_BMMJ01000005.1"/>
</dbReference>
<evidence type="ECO:0000313" key="4">
    <source>
        <dbReference type="Proteomes" id="UP000198937"/>
    </source>
</evidence>
<feature type="domain" description="DUF305" evidence="2">
    <location>
        <begin position="92"/>
        <end position="234"/>
    </location>
</feature>
<keyword evidence="4" id="KW-1185">Reference proteome</keyword>
<dbReference type="EMBL" id="FMIA01000002">
    <property type="protein sequence ID" value="SCL56465.1"/>
    <property type="molecule type" value="Genomic_DNA"/>
</dbReference>
<dbReference type="Gene3D" id="1.20.1260.10">
    <property type="match status" value="1"/>
</dbReference>
<organism evidence="3 4">
    <name type="scientific">Micromonospora yangpuensis</name>
    <dbReference type="NCBI Taxonomy" id="683228"/>
    <lineage>
        <taxon>Bacteria</taxon>
        <taxon>Bacillati</taxon>
        <taxon>Actinomycetota</taxon>
        <taxon>Actinomycetes</taxon>
        <taxon>Micromonosporales</taxon>
        <taxon>Micromonosporaceae</taxon>
        <taxon>Micromonospora</taxon>
    </lineage>
</organism>
<gene>
    <name evidence="3" type="ORF">GA0070617_3249</name>
</gene>
<dbReference type="Proteomes" id="UP000198937">
    <property type="component" value="Unassembled WGS sequence"/>
</dbReference>
<dbReference type="PANTHER" id="PTHR36933">
    <property type="entry name" value="SLL0788 PROTEIN"/>
    <property type="match status" value="1"/>
</dbReference>
<feature type="region of interest" description="Disordered" evidence="1">
    <location>
        <begin position="30"/>
        <end position="63"/>
    </location>
</feature>
<proteinExistence type="predicted"/>
<dbReference type="STRING" id="683228.GA0070617_3249"/>
<dbReference type="InterPro" id="IPR005183">
    <property type="entry name" value="DUF305_CopM-like"/>
</dbReference>
<dbReference type="InterPro" id="IPR012347">
    <property type="entry name" value="Ferritin-like"/>
</dbReference>
<dbReference type="AlphaFoldDB" id="A0A1C6UQW8"/>
<dbReference type="Pfam" id="PF03713">
    <property type="entry name" value="DUF305"/>
    <property type="match status" value="1"/>
</dbReference>
<dbReference type="PANTHER" id="PTHR36933:SF1">
    <property type="entry name" value="SLL0788 PROTEIN"/>
    <property type="match status" value="1"/>
</dbReference>
<evidence type="ECO:0000256" key="1">
    <source>
        <dbReference type="SAM" id="MobiDB-lite"/>
    </source>
</evidence>
<protein>
    <submittedName>
        <fullName evidence="3">Uncharacterized conserved protein, DUF305 family</fullName>
    </submittedName>
</protein>
<feature type="compositionally biased region" description="Low complexity" evidence="1">
    <location>
        <begin position="31"/>
        <end position="48"/>
    </location>
</feature>
<evidence type="ECO:0000313" key="3">
    <source>
        <dbReference type="EMBL" id="SCL56465.1"/>
    </source>
</evidence>
<evidence type="ECO:0000259" key="2">
    <source>
        <dbReference type="Pfam" id="PF03713"/>
    </source>
</evidence>
<name>A0A1C6UQW8_9ACTN</name>
<accession>A0A1C6UQW8</accession>
<sequence>MTARRTGALVAVLAVLLLVAFVALRRPPAPVGTAPSGAASGTAAGTPPSVSPPPPAGGDRPVIVPGLPGGPAATMDGSALRDAATPRYTALDVWFVRMMIPHHGQALEMAALAPQRAADPRVRALAERVRSAQGPEIGVLESWLDARGLPREVAGHDHATMRGMQSAAALRRLADARGADFDRLFVQMMGAHHRGAVEMARDLLRVGVDRTLREFADAVVAEQRVEIVRMGELLDD</sequence>
<reference evidence="3 4" key="1">
    <citation type="submission" date="2016-06" db="EMBL/GenBank/DDBJ databases">
        <authorList>
            <person name="Kjaerup R.B."/>
            <person name="Dalgaard T.S."/>
            <person name="Juul-Madsen H.R."/>
        </authorList>
    </citation>
    <scope>NUCLEOTIDE SEQUENCE [LARGE SCALE GENOMIC DNA]</scope>
    <source>
        <strain evidence="3 4">DSM 45577</strain>
    </source>
</reference>